<accession>A0A1W1VDT6</accession>
<dbReference type="EMBL" id="FWWU01000009">
    <property type="protein sequence ID" value="SMB91211.1"/>
    <property type="molecule type" value="Genomic_DNA"/>
</dbReference>
<reference evidence="1 2" key="1">
    <citation type="submission" date="2017-04" db="EMBL/GenBank/DDBJ databases">
        <authorList>
            <person name="Afonso C.L."/>
            <person name="Miller P.J."/>
            <person name="Scott M.A."/>
            <person name="Spackman E."/>
            <person name="Goraichik I."/>
            <person name="Dimitrov K.M."/>
            <person name="Suarez D.L."/>
            <person name="Swayne D.E."/>
        </authorList>
    </citation>
    <scope>NUCLEOTIDE SEQUENCE [LARGE SCALE GENOMIC DNA]</scope>
    <source>
        <strain evidence="1 2">KR-140</strain>
    </source>
</reference>
<proteinExistence type="predicted"/>
<sequence>MTWSELEQLLREHAKKQPRGFQAALAKKLEVKPPMVAQALAGIKRIPPEWLGPMTELMGLKLVLQPKLDAPIALAEELERR</sequence>
<dbReference type="STRING" id="695939.SAMN00790413_01045"/>
<dbReference type="OrthoDB" id="71582at2"/>
<dbReference type="Proteomes" id="UP000192582">
    <property type="component" value="Unassembled WGS sequence"/>
</dbReference>
<evidence type="ECO:0000313" key="1">
    <source>
        <dbReference type="EMBL" id="SMB91211.1"/>
    </source>
</evidence>
<protein>
    <submittedName>
        <fullName evidence="1">HTH-type transcriptional regulator / antitoxin HipB</fullName>
    </submittedName>
</protein>
<dbReference type="RefSeq" id="WP_084048600.1">
    <property type="nucleotide sequence ID" value="NZ_FWWU01000009.1"/>
</dbReference>
<evidence type="ECO:0000313" key="2">
    <source>
        <dbReference type="Proteomes" id="UP000192582"/>
    </source>
</evidence>
<organism evidence="1 2">
    <name type="scientific">Deinococcus hopiensis KR-140</name>
    <dbReference type="NCBI Taxonomy" id="695939"/>
    <lineage>
        <taxon>Bacteria</taxon>
        <taxon>Thermotogati</taxon>
        <taxon>Deinococcota</taxon>
        <taxon>Deinococci</taxon>
        <taxon>Deinococcales</taxon>
        <taxon>Deinococcaceae</taxon>
        <taxon>Deinococcus</taxon>
    </lineage>
</organism>
<keyword evidence="2" id="KW-1185">Reference proteome</keyword>
<dbReference type="AlphaFoldDB" id="A0A1W1VDT6"/>
<gene>
    <name evidence="1" type="ORF">SAMN00790413_01045</name>
</gene>
<name>A0A1W1VDT6_9DEIO</name>